<dbReference type="EMBL" id="CAJVPJ010003423">
    <property type="protein sequence ID" value="CAG8639730.1"/>
    <property type="molecule type" value="Genomic_DNA"/>
</dbReference>
<evidence type="ECO:0000256" key="3">
    <source>
        <dbReference type="ARBA" id="ARBA00022664"/>
    </source>
</evidence>
<comment type="similarity">
    <text evidence="2">Belongs to the FIP1 family.</text>
</comment>
<evidence type="ECO:0000256" key="4">
    <source>
        <dbReference type="ARBA" id="ARBA00023242"/>
    </source>
</evidence>
<name>A0A9N9GYS8_9GLOM</name>
<dbReference type="GO" id="GO:0006397">
    <property type="term" value="P:mRNA processing"/>
    <property type="evidence" value="ECO:0007669"/>
    <property type="project" value="UniProtKB-KW"/>
</dbReference>
<dbReference type="InterPro" id="IPR051187">
    <property type="entry name" value="Pre-mRNA_3'-end_processing_reg"/>
</dbReference>
<dbReference type="Proteomes" id="UP000789572">
    <property type="component" value="Unassembled WGS sequence"/>
</dbReference>
<evidence type="ECO:0000313" key="8">
    <source>
        <dbReference type="Proteomes" id="UP000789572"/>
    </source>
</evidence>
<dbReference type="GO" id="GO:0005847">
    <property type="term" value="C:mRNA cleavage and polyadenylation specificity factor complex"/>
    <property type="evidence" value="ECO:0007669"/>
    <property type="project" value="TreeGrafter"/>
</dbReference>
<keyword evidence="8" id="KW-1185">Reference proteome</keyword>
<proteinExistence type="inferred from homology"/>
<feature type="domain" description="Pre-mRNA polyadenylation factor Fip1" evidence="6">
    <location>
        <begin position="207"/>
        <end position="249"/>
    </location>
</feature>
<reference evidence="7" key="1">
    <citation type="submission" date="2021-06" db="EMBL/GenBank/DDBJ databases">
        <authorList>
            <person name="Kallberg Y."/>
            <person name="Tangrot J."/>
            <person name="Rosling A."/>
        </authorList>
    </citation>
    <scope>NUCLEOTIDE SEQUENCE</scope>
    <source>
        <strain evidence="7">IA702</strain>
    </source>
</reference>
<organism evidence="7 8">
    <name type="scientific">Paraglomus occultum</name>
    <dbReference type="NCBI Taxonomy" id="144539"/>
    <lineage>
        <taxon>Eukaryota</taxon>
        <taxon>Fungi</taxon>
        <taxon>Fungi incertae sedis</taxon>
        <taxon>Mucoromycota</taxon>
        <taxon>Glomeromycotina</taxon>
        <taxon>Glomeromycetes</taxon>
        <taxon>Paraglomerales</taxon>
        <taxon>Paraglomeraceae</taxon>
        <taxon>Paraglomus</taxon>
    </lineage>
</organism>
<comment type="caution">
    <text evidence="7">The sequence shown here is derived from an EMBL/GenBank/DDBJ whole genome shotgun (WGS) entry which is preliminary data.</text>
</comment>
<keyword evidence="4" id="KW-0539">Nucleus</keyword>
<accession>A0A9N9GYS8</accession>
<evidence type="ECO:0000256" key="5">
    <source>
        <dbReference type="SAM" id="MobiDB-lite"/>
    </source>
</evidence>
<evidence type="ECO:0000259" key="6">
    <source>
        <dbReference type="Pfam" id="PF05182"/>
    </source>
</evidence>
<sequence length="348" mass="39438">MSESKATTDFDDEDEYLYGTEEPAPPQPDAKENILIEKETDNDIYGSEFKDENNLNQIDQVEDIIPLGDKLPSSAEKLPQVELTDEIEETKGALLLNAGGYREEQAESADEDEQKTRLIQCTNFWILVFETTSFLFGQDIEIIMNSTPTKSMDNSNRPNALVNIKPNQLNKGVGNQRHDGGQQTGANRTPGIDLNAVGTIDGTSVYDVDLDSFEDKPWRKPGADITDYFNYGFNEHTWRAYCAKQKQMREEQHLRKRINVYESKPDIPDLPPELQSISQPSHGGDHSRFSSQRRGRRNRDQDDSVIQVVSSEREAALEEMEPIPPPNLEGSQTDEYTIEDNDFPQNFA</sequence>
<evidence type="ECO:0000313" key="7">
    <source>
        <dbReference type="EMBL" id="CAG8639730.1"/>
    </source>
</evidence>
<feature type="region of interest" description="Disordered" evidence="5">
    <location>
        <begin position="1"/>
        <end position="31"/>
    </location>
</feature>
<feature type="non-terminal residue" evidence="7">
    <location>
        <position position="348"/>
    </location>
</feature>
<protein>
    <submittedName>
        <fullName evidence="7">5093_t:CDS:1</fullName>
    </submittedName>
</protein>
<feature type="region of interest" description="Disordered" evidence="5">
    <location>
        <begin position="172"/>
        <end position="193"/>
    </location>
</feature>
<dbReference type="Pfam" id="PF05182">
    <property type="entry name" value="Fip1"/>
    <property type="match status" value="1"/>
</dbReference>
<comment type="subcellular location">
    <subcellularLocation>
        <location evidence="1">Nucleus</location>
    </subcellularLocation>
</comment>
<dbReference type="OrthoDB" id="1917198at2759"/>
<dbReference type="PANTHER" id="PTHR13484">
    <property type="entry name" value="FIP1-LIKE 1 PROTEIN"/>
    <property type="match status" value="1"/>
</dbReference>
<feature type="region of interest" description="Disordered" evidence="5">
    <location>
        <begin position="262"/>
        <end position="348"/>
    </location>
</feature>
<dbReference type="PANTHER" id="PTHR13484:SF0">
    <property type="entry name" value="PRE-MRNA 3'-END-PROCESSING FACTOR FIP1"/>
    <property type="match status" value="1"/>
</dbReference>
<dbReference type="InterPro" id="IPR007854">
    <property type="entry name" value="Fip1_dom"/>
</dbReference>
<keyword evidence="3" id="KW-0507">mRNA processing</keyword>
<dbReference type="AlphaFoldDB" id="A0A9N9GYS8"/>
<evidence type="ECO:0000256" key="1">
    <source>
        <dbReference type="ARBA" id="ARBA00004123"/>
    </source>
</evidence>
<gene>
    <name evidence="7" type="ORF">POCULU_LOCUS9351</name>
</gene>
<evidence type="ECO:0000256" key="2">
    <source>
        <dbReference type="ARBA" id="ARBA00007459"/>
    </source>
</evidence>